<feature type="signal peptide" evidence="1">
    <location>
        <begin position="1"/>
        <end position="22"/>
    </location>
</feature>
<dbReference type="InterPro" id="IPR046158">
    <property type="entry name" value="DUF6160"/>
</dbReference>
<dbReference type="STRING" id="1420916.AU14_01350"/>
<gene>
    <name evidence="3" type="ORF">AU14_01350</name>
</gene>
<dbReference type="Proteomes" id="UP000061489">
    <property type="component" value="Chromosome"/>
</dbReference>
<organism evidence="3 4">
    <name type="scientific">Marinobacter similis</name>
    <dbReference type="NCBI Taxonomy" id="1420916"/>
    <lineage>
        <taxon>Bacteria</taxon>
        <taxon>Pseudomonadati</taxon>
        <taxon>Pseudomonadota</taxon>
        <taxon>Gammaproteobacteria</taxon>
        <taxon>Pseudomonadales</taxon>
        <taxon>Marinobacteraceae</taxon>
        <taxon>Marinobacter</taxon>
    </lineage>
</organism>
<name>W5YLI6_9GAMM</name>
<accession>W5YLI6</accession>
<evidence type="ECO:0000259" key="2">
    <source>
        <dbReference type="Pfam" id="PF19657"/>
    </source>
</evidence>
<reference evidence="3 4" key="1">
    <citation type="journal article" date="2014" name="Genome Announc.">
        <title>Draft Genome Sequences of Marinobacter similis A3d10T and Marinobacter salarius R9SW1T.</title>
        <authorList>
            <person name="Ivanova E.P."/>
            <person name="Ng H.J."/>
            <person name="Webb H.K."/>
            <person name="Feng G."/>
            <person name="Oshima K."/>
            <person name="Hattori M."/>
            <person name="Ohkuma M."/>
            <person name="Sergeev A.F."/>
            <person name="Mikhailov V.V."/>
            <person name="Crawford R.J."/>
            <person name="Sawabe T."/>
        </authorList>
    </citation>
    <scope>NUCLEOTIDE SEQUENCE [LARGE SCALE GENOMIC DNA]</scope>
    <source>
        <strain evidence="3 4">A3d10</strain>
    </source>
</reference>
<evidence type="ECO:0000313" key="4">
    <source>
        <dbReference type="Proteomes" id="UP000061489"/>
    </source>
</evidence>
<sequence>MKGLKKIALVAAVAAAPFAANAEMQALNDASMGAVTGQAGVTIDLSANVTIGEIAYEDQGFLAFSDVSLSGQGGTDLDDIRLTIDVAGDTTNQDLGTAALGATYLAGAGFDVSGANETAQAVTDGDLVIGLRSQSGLPVDFNLSVGEIFLSKSGSTVGALQSRANGGTGGTTLVSALSIDGFLGPIDIVINEESNSLNVNAYFSAEGSLTMPFMGTSLDFELHNRRGATVSGTLAGTDYSFAHAQVDVSVVDSHNAGTVTAPNNISALRVNVQDFSGDLDLTNINTGGTESIGNVYMTDLAVRADMVIYGH</sequence>
<dbReference type="AlphaFoldDB" id="W5YLI6"/>
<proteinExistence type="predicted"/>
<evidence type="ECO:0000256" key="1">
    <source>
        <dbReference type="SAM" id="SignalP"/>
    </source>
</evidence>
<feature type="chain" id="PRO_5004876659" description="DUF6160 domain-containing protein" evidence="1">
    <location>
        <begin position="23"/>
        <end position="311"/>
    </location>
</feature>
<evidence type="ECO:0000313" key="3">
    <source>
        <dbReference type="EMBL" id="AHI29931.1"/>
    </source>
</evidence>
<dbReference type="Pfam" id="PF19657">
    <property type="entry name" value="DUF6160"/>
    <property type="match status" value="1"/>
</dbReference>
<protein>
    <recommendedName>
        <fullName evidence="2">DUF6160 domain-containing protein</fullName>
    </recommendedName>
</protein>
<dbReference type="HOGENOM" id="CLU_972552_0_0_6"/>
<feature type="domain" description="DUF6160" evidence="2">
    <location>
        <begin position="1"/>
        <end position="88"/>
    </location>
</feature>
<keyword evidence="4" id="KW-1185">Reference proteome</keyword>
<dbReference type="RefSeq" id="WP_041338309.1">
    <property type="nucleotide sequence ID" value="NZ_CP007151.1"/>
</dbReference>
<dbReference type="OrthoDB" id="6180023at2"/>
<dbReference type="EMBL" id="CP007151">
    <property type="protein sequence ID" value="AHI29931.1"/>
    <property type="molecule type" value="Genomic_DNA"/>
</dbReference>
<keyword evidence="1" id="KW-0732">Signal</keyword>
<dbReference type="KEGG" id="msx:AU14_01350"/>